<sequence>MSQKTIWRMLRVVRWVPLVLCLLYILLVLVRIPAVAEKEKSGKAVIDIQAQHITVGDVLGNNLPPTPDEAQNSATLAGVDVNKNNIRDDIELSIFSATTNAQVRAAELQYVFAKQLALTSVFDSDTWVAFVVQENRGFQCLGQALLQAGVPKNNLISMVVKRTEELTALTLDTQLRKDAYERAERFATSYVLDGSHVCDVDLDMLQN</sequence>
<accession>A0A1F4Y245</accession>
<dbReference type="STRING" id="1797247.A2419_00255"/>
<proteinExistence type="predicted"/>
<organism evidence="1 2">
    <name type="scientific">Candidatus Adlerbacteria bacterium RIFOXYC1_FULL_48_26</name>
    <dbReference type="NCBI Taxonomy" id="1797247"/>
    <lineage>
        <taxon>Bacteria</taxon>
        <taxon>Candidatus Adleribacteriota</taxon>
    </lineage>
</organism>
<dbReference type="Proteomes" id="UP000176568">
    <property type="component" value="Unassembled WGS sequence"/>
</dbReference>
<evidence type="ECO:0000313" key="2">
    <source>
        <dbReference type="Proteomes" id="UP000176568"/>
    </source>
</evidence>
<gene>
    <name evidence="1" type="ORF">A2419_00255</name>
</gene>
<protein>
    <submittedName>
        <fullName evidence="1">Uncharacterized protein</fullName>
    </submittedName>
</protein>
<dbReference type="EMBL" id="MEXB01000013">
    <property type="protein sequence ID" value="OGC88045.1"/>
    <property type="molecule type" value="Genomic_DNA"/>
</dbReference>
<evidence type="ECO:0000313" key="1">
    <source>
        <dbReference type="EMBL" id="OGC88045.1"/>
    </source>
</evidence>
<reference evidence="1 2" key="1">
    <citation type="journal article" date="2016" name="Nat. Commun.">
        <title>Thousands of microbial genomes shed light on interconnected biogeochemical processes in an aquifer system.</title>
        <authorList>
            <person name="Anantharaman K."/>
            <person name="Brown C.T."/>
            <person name="Hug L.A."/>
            <person name="Sharon I."/>
            <person name="Castelle C.J."/>
            <person name="Probst A.J."/>
            <person name="Thomas B.C."/>
            <person name="Singh A."/>
            <person name="Wilkins M.J."/>
            <person name="Karaoz U."/>
            <person name="Brodie E.L."/>
            <person name="Williams K.H."/>
            <person name="Hubbard S.S."/>
            <person name="Banfield J.F."/>
        </authorList>
    </citation>
    <scope>NUCLEOTIDE SEQUENCE [LARGE SCALE GENOMIC DNA]</scope>
</reference>
<name>A0A1F4Y245_9BACT</name>
<comment type="caution">
    <text evidence="1">The sequence shown here is derived from an EMBL/GenBank/DDBJ whole genome shotgun (WGS) entry which is preliminary data.</text>
</comment>
<dbReference type="AlphaFoldDB" id="A0A1F4Y245"/>